<keyword evidence="1" id="KW-0378">Hydrolase</keyword>
<proteinExistence type="predicted"/>
<dbReference type="PROSITE" id="PS51257">
    <property type="entry name" value="PROKAR_LIPOPROTEIN"/>
    <property type="match status" value="1"/>
</dbReference>
<sequence length="300" mass="33637">MKTSIYFFAAIVLLFLTSCDKETKNNETPFSENSEATQLAKGFSFTEGPTADKEGNIYFTDQPNNLIYKYTTEGQLDTFATESGRSNGLYIDTENNLWACADMYHQLWKFQLNGEKEVILNPDSSNAFNGPNDVWVHKNGNVYFTDPHYKRPYWEGEHDTLEYKGLYVLFKGQNLPIMIDSSLVQPNGIIGASDKNLLFVADIGDDKIFKYRILPDGTLAEKELFVEKGSDGMALDNHLNLYITGNGVDVYDSTGTAIRHIEIPEDWTANISFGGKQNDELYITASTGLYGLKTSVKGVN</sequence>
<evidence type="ECO:0000256" key="1">
    <source>
        <dbReference type="ARBA" id="ARBA00022801"/>
    </source>
</evidence>
<dbReference type="PANTHER" id="PTHR47572:SF4">
    <property type="entry name" value="LACTONASE DRP35"/>
    <property type="match status" value="1"/>
</dbReference>
<dbReference type="InterPro" id="IPR013658">
    <property type="entry name" value="SGL"/>
</dbReference>
<dbReference type="AlphaFoldDB" id="A0A2T4DS30"/>
<dbReference type="PANTHER" id="PTHR47572">
    <property type="entry name" value="LIPOPROTEIN-RELATED"/>
    <property type="match status" value="1"/>
</dbReference>
<dbReference type="Proteomes" id="UP000240608">
    <property type="component" value="Unassembled WGS sequence"/>
</dbReference>
<dbReference type="InterPro" id="IPR011042">
    <property type="entry name" value="6-blade_b-propeller_TolB-like"/>
</dbReference>
<protein>
    <submittedName>
        <fullName evidence="3">Gluconolactonase</fullName>
    </submittedName>
</protein>
<dbReference type="Pfam" id="PF08450">
    <property type="entry name" value="SGL"/>
    <property type="match status" value="1"/>
</dbReference>
<evidence type="ECO:0000313" key="3">
    <source>
        <dbReference type="EMBL" id="PTB96518.1"/>
    </source>
</evidence>
<reference evidence="3 4" key="1">
    <citation type="submission" date="2018-03" db="EMBL/GenBank/DDBJ databases">
        <title>Cross-interface Injection: A General Nanoliter Liquid Handling Method Applied to Single Cells Genome Amplification Automated Nanoliter Liquid Handling Applied to Single Cell Multiple Displacement Amplification.</title>
        <authorList>
            <person name="Yun J."/>
            <person name="Xu P."/>
            <person name="Xu J."/>
            <person name="Dai X."/>
            <person name="Wang Y."/>
            <person name="Zheng X."/>
            <person name="Cao C."/>
            <person name="Yi Q."/>
            <person name="Zhu Y."/>
            <person name="Wang L."/>
            <person name="Dong Z."/>
            <person name="Huang Y."/>
            <person name="Huang L."/>
            <person name="Du W."/>
        </authorList>
    </citation>
    <scope>NUCLEOTIDE SEQUENCE [LARGE SCALE GENOMIC DNA]</scope>
    <source>
        <strain evidence="3 4">Z-D1-2</strain>
    </source>
</reference>
<name>A0A2T4DS30_9BACT</name>
<dbReference type="InterPro" id="IPR051262">
    <property type="entry name" value="SMP-30/CGR1_Lactonase"/>
</dbReference>
<organism evidence="3 4">
    <name type="scientific">Marivirga lumbricoides</name>
    <dbReference type="NCBI Taxonomy" id="1046115"/>
    <lineage>
        <taxon>Bacteria</taxon>
        <taxon>Pseudomonadati</taxon>
        <taxon>Bacteroidota</taxon>
        <taxon>Cytophagia</taxon>
        <taxon>Cytophagales</taxon>
        <taxon>Marivirgaceae</taxon>
        <taxon>Marivirga</taxon>
    </lineage>
</organism>
<comment type="caution">
    <text evidence="3">The sequence shown here is derived from an EMBL/GenBank/DDBJ whole genome shotgun (WGS) entry which is preliminary data.</text>
</comment>
<dbReference type="SUPFAM" id="SSF63829">
    <property type="entry name" value="Calcium-dependent phosphotriesterase"/>
    <property type="match status" value="1"/>
</dbReference>
<dbReference type="GO" id="GO:0016787">
    <property type="term" value="F:hydrolase activity"/>
    <property type="evidence" value="ECO:0007669"/>
    <property type="project" value="UniProtKB-KW"/>
</dbReference>
<gene>
    <name evidence="3" type="ORF">C9994_06940</name>
</gene>
<evidence type="ECO:0000259" key="2">
    <source>
        <dbReference type="Pfam" id="PF08450"/>
    </source>
</evidence>
<dbReference type="EMBL" id="PYVU01000047">
    <property type="protein sequence ID" value="PTB96518.1"/>
    <property type="molecule type" value="Genomic_DNA"/>
</dbReference>
<dbReference type="Gene3D" id="2.120.10.30">
    <property type="entry name" value="TolB, C-terminal domain"/>
    <property type="match status" value="1"/>
</dbReference>
<evidence type="ECO:0000313" key="4">
    <source>
        <dbReference type="Proteomes" id="UP000240608"/>
    </source>
</evidence>
<feature type="domain" description="SMP-30/Gluconolactonase/LRE-like region" evidence="2">
    <location>
        <begin position="45"/>
        <end position="286"/>
    </location>
</feature>
<accession>A0A2T4DS30</accession>